<organism evidence="2 3">
    <name type="scientific">Acanthosepion pharaonis</name>
    <name type="common">Pharaoh cuttlefish</name>
    <name type="synonym">Sepia pharaonis</name>
    <dbReference type="NCBI Taxonomy" id="158019"/>
    <lineage>
        <taxon>Eukaryota</taxon>
        <taxon>Metazoa</taxon>
        <taxon>Spiralia</taxon>
        <taxon>Lophotrochozoa</taxon>
        <taxon>Mollusca</taxon>
        <taxon>Cephalopoda</taxon>
        <taxon>Coleoidea</taxon>
        <taxon>Decapodiformes</taxon>
        <taxon>Sepiida</taxon>
        <taxon>Sepiina</taxon>
        <taxon>Sepiidae</taxon>
        <taxon>Acanthosepion</taxon>
    </lineage>
</organism>
<keyword evidence="3" id="KW-1185">Reference proteome</keyword>
<dbReference type="EMBL" id="CAHIKZ030002711">
    <property type="protein sequence ID" value="CAE1291015.1"/>
    <property type="molecule type" value="Genomic_DNA"/>
</dbReference>
<feature type="region of interest" description="Disordered" evidence="1">
    <location>
        <begin position="166"/>
        <end position="195"/>
    </location>
</feature>
<feature type="compositionally biased region" description="Low complexity" evidence="1">
    <location>
        <begin position="70"/>
        <end position="82"/>
    </location>
</feature>
<protein>
    <submittedName>
        <fullName evidence="2">Uncharacterized protein</fullName>
    </submittedName>
</protein>
<evidence type="ECO:0000313" key="3">
    <source>
        <dbReference type="Proteomes" id="UP000597762"/>
    </source>
</evidence>
<comment type="caution">
    <text evidence="2">The sequence shown here is derived from an EMBL/GenBank/DDBJ whole genome shotgun (WGS) entry which is preliminary data.</text>
</comment>
<feature type="region of interest" description="Disordered" evidence="1">
    <location>
        <begin position="61"/>
        <end position="82"/>
    </location>
</feature>
<gene>
    <name evidence="2" type="ORF">SPHA_48534</name>
</gene>
<reference evidence="2" key="1">
    <citation type="submission" date="2021-01" db="EMBL/GenBank/DDBJ databases">
        <authorList>
            <person name="Li R."/>
            <person name="Bekaert M."/>
        </authorList>
    </citation>
    <scope>NUCLEOTIDE SEQUENCE</scope>
    <source>
        <strain evidence="2">Farmed</strain>
    </source>
</reference>
<dbReference type="Proteomes" id="UP000597762">
    <property type="component" value="Unassembled WGS sequence"/>
</dbReference>
<evidence type="ECO:0000313" key="2">
    <source>
        <dbReference type="EMBL" id="CAE1291015.1"/>
    </source>
</evidence>
<name>A0A812D1W9_ACAPH</name>
<evidence type="ECO:0000256" key="1">
    <source>
        <dbReference type="SAM" id="MobiDB-lite"/>
    </source>
</evidence>
<sequence>MTNPAALQRHWLRGKREQDSIECTSLGEKWLASTSTSALHSSECRGDDRPGSFAKRAKIPCKEKAGGGNSTSEASLRLSSQSQRRQYVLSHETLGERNYRLYFKSVYTYSMKTDAAATSIRWSQETMAEKTARNTAKAAAMSIRRSQEYMAEKTACHAVDATATSAARVSESSPKKRTRRQRNAISTSAARAVEGPTQRLERLQTVNQRHHAQRGLCSPTKQFWFKLAFNYEPVLRLSGHKDLQTGSMSVVWALQCQKMT</sequence>
<proteinExistence type="predicted"/>
<accession>A0A812D1W9</accession>
<dbReference type="AlphaFoldDB" id="A0A812D1W9"/>